<dbReference type="Pfam" id="PF00717">
    <property type="entry name" value="Peptidase_S24"/>
    <property type="match status" value="1"/>
</dbReference>
<evidence type="ECO:0000256" key="1">
    <source>
        <dbReference type="ARBA" id="ARBA00022670"/>
    </source>
</evidence>
<dbReference type="PANTHER" id="PTHR40661">
    <property type="match status" value="1"/>
</dbReference>
<evidence type="ECO:0000256" key="2">
    <source>
        <dbReference type="ARBA" id="ARBA00022801"/>
    </source>
</evidence>
<dbReference type="InterPro" id="IPR001387">
    <property type="entry name" value="Cro/C1-type_HTH"/>
</dbReference>
<keyword evidence="8" id="KW-1185">Reference proteome</keyword>
<dbReference type="Gene3D" id="1.10.260.40">
    <property type="entry name" value="lambda repressor-like DNA-binding domains"/>
    <property type="match status" value="1"/>
</dbReference>
<protein>
    <recommendedName>
        <fullName evidence="6">HTH cro/C1-type domain-containing protein</fullName>
    </recommendedName>
</protein>
<evidence type="ECO:0000256" key="4">
    <source>
        <dbReference type="ARBA" id="ARBA00023125"/>
    </source>
</evidence>
<dbReference type="EMBL" id="NHOC01000011">
    <property type="protein sequence ID" value="OUM19618.1"/>
    <property type="molecule type" value="Genomic_DNA"/>
</dbReference>
<evidence type="ECO:0000256" key="5">
    <source>
        <dbReference type="ARBA" id="ARBA00023163"/>
    </source>
</evidence>
<keyword evidence="1" id="KW-0645">Protease</keyword>
<organism evidence="7 8">
    <name type="scientific">Butyricicoccus porcorum</name>
    <dbReference type="NCBI Taxonomy" id="1945634"/>
    <lineage>
        <taxon>Bacteria</taxon>
        <taxon>Bacillati</taxon>
        <taxon>Bacillota</taxon>
        <taxon>Clostridia</taxon>
        <taxon>Eubacteriales</taxon>
        <taxon>Butyricicoccaceae</taxon>
        <taxon>Butyricicoccus</taxon>
    </lineage>
</organism>
<dbReference type="SMART" id="SM00530">
    <property type="entry name" value="HTH_XRE"/>
    <property type="match status" value="1"/>
</dbReference>
<evidence type="ECO:0000313" key="7">
    <source>
        <dbReference type="EMBL" id="OUM19618.1"/>
    </source>
</evidence>
<dbReference type="InterPro" id="IPR019756">
    <property type="entry name" value="Pept_S26A_signal_pept_1_Ser-AS"/>
</dbReference>
<dbReference type="SUPFAM" id="SSF51306">
    <property type="entry name" value="LexA/Signal peptidase"/>
    <property type="match status" value="1"/>
</dbReference>
<dbReference type="SUPFAM" id="SSF47413">
    <property type="entry name" value="lambda repressor-like DNA-binding domains"/>
    <property type="match status" value="1"/>
</dbReference>
<keyword evidence="3" id="KW-0805">Transcription regulation</keyword>
<name>A0A252F1E7_9FIRM</name>
<dbReference type="OrthoDB" id="2475196at2"/>
<dbReference type="CDD" id="cd00093">
    <property type="entry name" value="HTH_XRE"/>
    <property type="match status" value="1"/>
</dbReference>
<dbReference type="CDD" id="cd06529">
    <property type="entry name" value="S24_LexA-like"/>
    <property type="match status" value="1"/>
</dbReference>
<dbReference type="InterPro" id="IPR036286">
    <property type="entry name" value="LexA/Signal_pep-like_sf"/>
</dbReference>
<dbReference type="Pfam" id="PF01381">
    <property type="entry name" value="HTH_3"/>
    <property type="match status" value="1"/>
</dbReference>
<comment type="caution">
    <text evidence="7">The sequence shown here is derived from an EMBL/GenBank/DDBJ whole genome shotgun (WGS) entry which is preliminary data.</text>
</comment>
<dbReference type="PANTHER" id="PTHR40661:SF1">
    <property type="entry name" value="HTH CRO_C1-TYPE DOMAIN-CONTAINING PROTEIN"/>
    <property type="match status" value="1"/>
</dbReference>
<dbReference type="GO" id="GO:0004252">
    <property type="term" value="F:serine-type endopeptidase activity"/>
    <property type="evidence" value="ECO:0007669"/>
    <property type="project" value="InterPro"/>
</dbReference>
<dbReference type="PROSITE" id="PS50943">
    <property type="entry name" value="HTH_CROC1"/>
    <property type="match status" value="1"/>
</dbReference>
<keyword evidence="4" id="KW-0238">DNA-binding</keyword>
<gene>
    <name evidence="7" type="ORF">CBW42_11860</name>
</gene>
<dbReference type="RefSeq" id="WP_087021807.1">
    <property type="nucleotide sequence ID" value="NZ_NHOC01000011.1"/>
</dbReference>
<reference evidence="7 8" key="1">
    <citation type="submission" date="2017-05" db="EMBL/GenBank/DDBJ databases">
        <title>Butyricicoccus porcorum sp. nov. a butyrate-producing bacterium from the swine intestinal tract.</title>
        <authorList>
            <person name="Trachsel J."/>
            <person name="Humphrey S."/>
            <person name="Allen H.K."/>
        </authorList>
    </citation>
    <scope>NUCLEOTIDE SEQUENCE [LARGE SCALE GENOMIC DNA]</scope>
    <source>
        <strain evidence="7">BB10</strain>
    </source>
</reference>
<evidence type="ECO:0000259" key="6">
    <source>
        <dbReference type="PROSITE" id="PS50943"/>
    </source>
</evidence>
<evidence type="ECO:0000313" key="8">
    <source>
        <dbReference type="Proteomes" id="UP000194903"/>
    </source>
</evidence>
<dbReference type="PROSITE" id="PS00501">
    <property type="entry name" value="SPASE_I_1"/>
    <property type="match status" value="1"/>
</dbReference>
<dbReference type="InterPro" id="IPR015927">
    <property type="entry name" value="Peptidase_S24_S26A/B/C"/>
</dbReference>
<dbReference type="GO" id="GO:0003677">
    <property type="term" value="F:DNA binding"/>
    <property type="evidence" value="ECO:0007669"/>
    <property type="project" value="UniProtKB-KW"/>
</dbReference>
<sequence length="247" mass="27865">MALSFGEKIKSARKLKKLTQKQLAKEIGAAHNSVSDWENDKNKPDPDTIELLCGVLEISPNYLLASSSDDFSPSEKLLIKKYRSLDQHGQETVQIVLDRELQRTKIVQQQTERIAELETKANNTSDIDMHPYPYLHRIACAGTSFAFEDIPTEQKLVPYMPGADFVIGVLGDSMEPTFFDGELVYVRKTDHVRHGDIGIFTLGNEWYIKECGEFGLLSHNPDYDDIPGSEYIRVVGEVLGKVPDEYV</sequence>
<feature type="domain" description="HTH cro/C1-type" evidence="6">
    <location>
        <begin position="9"/>
        <end position="63"/>
    </location>
</feature>
<dbReference type="AlphaFoldDB" id="A0A252F1E7"/>
<keyword evidence="5" id="KW-0804">Transcription</keyword>
<dbReference type="InterPro" id="IPR039418">
    <property type="entry name" value="LexA-like"/>
</dbReference>
<dbReference type="Gene3D" id="2.10.109.10">
    <property type="entry name" value="Umud Fragment, subunit A"/>
    <property type="match status" value="1"/>
</dbReference>
<accession>A0A252F1E7</accession>
<dbReference type="InterPro" id="IPR010982">
    <property type="entry name" value="Lambda_DNA-bd_dom_sf"/>
</dbReference>
<dbReference type="GO" id="GO:0006508">
    <property type="term" value="P:proteolysis"/>
    <property type="evidence" value="ECO:0007669"/>
    <property type="project" value="UniProtKB-KW"/>
</dbReference>
<evidence type="ECO:0000256" key="3">
    <source>
        <dbReference type="ARBA" id="ARBA00023015"/>
    </source>
</evidence>
<dbReference type="GO" id="GO:0016020">
    <property type="term" value="C:membrane"/>
    <property type="evidence" value="ECO:0007669"/>
    <property type="project" value="InterPro"/>
</dbReference>
<proteinExistence type="predicted"/>
<keyword evidence="2" id="KW-0378">Hydrolase</keyword>
<dbReference type="Proteomes" id="UP000194903">
    <property type="component" value="Unassembled WGS sequence"/>
</dbReference>